<dbReference type="PANTHER" id="PTHR30043">
    <property type="entry name" value="PHOSPHONATES TRANSPORT SYSTEM PERMEASE PROTEIN"/>
    <property type="match status" value="1"/>
</dbReference>
<dbReference type="PANTHER" id="PTHR30043:SF1">
    <property type="entry name" value="ABC TRANSPORT SYSTEM PERMEASE PROTEIN P69"/>
    <property type="match status" value="1"/>
</dbReference>
<dbReference type="InterPro" id="IPR000515">
    <property type="entry name" value="MetI-like"/>
</dbReference>
<organism evidence="9">
    <name type="scientific">Salinicola endophyticus</name>
    <dbReference type="NCBI Taxonomy" id="1949083"/>
    <lineage>
        <taxon>Bacteria</taxon>
        <taxon>Pseudomonadati</taxon>
        <taxon>Pseudomonadota</taxon>
        <taxon>Gammaproteobacteria</taxon>
        <taxon>Oceanospirillales</taxon>
        <taxon>Halomonadaceae</taxon>
        <taxon>Salinicola</taxon>
    </lineage>
</organism>
<keyword evidence="3" id="KW-1003">Cell membrane</keyword>
<evidence type="ECO:0000256" key="2">
    <source>
        <dbReference type="ARBA" id="ARBA00022448"/>
    </source>
</evidence>
<dbReference type="GO" id="GO:0005886">
    <property type="term" value="C:plasma membrane"/>
    <property type="evidence" value="ECO:0007669"/>
    <property type="project" value="UniProtKB-SubCell"/>
</dbReference>
<dbReference type="AlphaFoldDB" id="A0AB74UI34"/>
<dbReference type="PROSITE" id="PS50928">
    <property type="entry name" value="ABC_TM1"/>
    <property type="match status" value="1"/>
</dbReference>
<reference evidence="9" key="1">
    <citation type="submission" date="2024-06" db="EMBL/GenBank/DDBJ databases">
        <title>Complete genome of Salinicola endophyticus HNIBRBA4755.</title>
        <authorList>
            <person name="Shin S.Y."/>
            <person name="Kang H."/>
            <person name="Song J."/>
        </authorList>
    </citation>
    <scope>NUCLEOTIDE SEQUENCE</scope>
    <source>
        <strain evidence="9">HNIBRBA4755</strain>
    </source>
</reference>
<evidence type="ECO:0000256" key="5">
    <source>
        <dbReference type="ARBA" id="ARBA00022989"/>
    </source>
</evidence>
<evidence type="ECO:0000256" key="4">
    <source>
        <dbReference type="ARBA" id="ARBA00022692"/>
    </source>
</evidence>
<evidence type="ECO:0000256" key="7">
    <source>
        <dbReference type="SAM" id="Phobius"/>
    </source>
</evidence>
<keyword evidence="4 7" id="KW-0812">Transmembrane</keyword>
<evidence type="ECO:0000259" key="8">
    <source>
        <dbReference type="PROSITE" id="PS50928"/>
    </source>
</evidence>
<keyword evidence="5 7" id="KW-1133">Transmembrane helix</keyword>
<feature type="transmembrane region" description="Helical" evidence="7">
    <location>
        <begin position="195"/>
        <end position="214"/>
    </location>
</feature>
<gene>
    <name evidence="9" type="ORF">ABV408_04730</name>
</gene>
<dbReference type="Gene3D" id="1.10.3720.10">
    <property type="entry name" value="MetI-like"/>
    <property type="match status" value="2"/>
</dbReference>
<keyword evidence="2" id="KW-0813">Transport</keyword>
<dbReference type="SUPFAM" id="SSF161098">
    <property type="entry name" value="MetI-like"/>
    <property type="match status" value="2"/>
</dbReference>
<evidence type="ECO:0000256" key="1">
    <source>
        <dbReference type="ARBA" id="ARBA00004651"/>
    </source>
</evidence>
<dbReference type="GO" id="GO:0055085">
    <property type="term" value="P:transmembrane transport"/>
    <property type="evidence" value="ECO:0007669"/>
    <property type="project" value="InterPro"/>
</dbReference>
<feature type="transmembrane region" description="Helical" evidence="7">
    <location>
        <begin position="114"/>
        <end position="137"/>
    </location>
</feature>
<evidence type="ECO:0000256" key="6">
    <source>
        <dbReference type="ARBA" id="ARBA00023136"/>
    </source>
</evidence>
<feature type="transmembrane region" description="Helical" evidence="7">
    <location>
        <begin position="67"/>
        <end position="93"/>
    </location>
</feature>
<dbReference type="CDD" id="cd06261">
    <property type="entry name" value="TM_PBP2"/>
    <property type="match status" value="1"/>
</dbReference>
<sequence>MSAAPGWLRGDSPGLTLARRSLALVTLCLLLLPLADLEITAADPWAELWRMARGLAWPDWLALENPLHAIALTVSVALWGTFLGALLGFPLALVFPRSRTLRALCAFVRAIHELFWALLFLQVFGLSAVTALAALAIPYTGIFAKVYAEILELTPRAPSAALPAGVDRLSRFIYAELPLVWERLASYTRYRFECAMRASVLLGFVGLPTLGFYLESAFREGRFGEAGALLWIFYLLIATLHWWGHRRLLPLLLIAGLYWLGPWPDVDGALLWRFVSHDLWPAPLLTGDLTGLLAWVRDMPDLLPAIGNTLLLALMGMVGSLVLALLLWPLASRHFGNRASRGLGRLALVMVRSTPELMLAFVFLLLLGPSMLPAWLALALHNGALIAFLVARHADGLTPGMPGLPASGRYAYELLPRLYPNLLALLCYRAEVILRETALLGMLGVATLGFYIDSSFEYLMFDQALFLLLITAGLNIAVDAAARRFRPREVPVDDPCSR</sequence>
<name>A0AB74UI34_9GAMM</name>
<dbReference type="InterPro" id="IPR035906">
    <property type="entry name" value="MetI-like_sf"/>
</dbReference>
<evidence type="ECO:0000256" key="3">
    <source>
        <dbReference type="ARBA" id="ARBA00022475"/>
    </source>
</evidence>
<comment type="subcellular location">
    <subcellularLocation>
        <location evidence="1">Cell membrane</location>
        <topology evidence="1">Multi-pass membrane protein</topology>
    </subcellularLocation>
</comment>
<protein>
    <submittedName>
        <fullName evidence="9">ABC transporter permease</fullName>
    </submittedName>
</protein>
<feature type="transmembrane region" description="Helical" evidence="7">
    <location>
        <begin position="305"/>
        <end position="331"/>
    </location>
</feature>
<dbReference type="EMBL" id="CP159578">
    <property type="protein sequence ID" value="XCJ80481.1"/>
    <property type="molecule type" value="Genomic_DNA"/>
</dbReference>
<keyword evidence="6 7" id="KW-0472">Membrane</keyword>
<proteinExistence type="predicted"/>
<feature type="transmembrane region" description="Helical" evidence="7">
    <location>
        <begin position="226"/>
        <end position="244"/>
    </location>
</feature>
<accession>A0AB74UI34</accession>
<feature type="transmembrane region" description="Helical" evidence="7">
    <location>
        <begin position="458"/>
        <end position="478"/>
    </location>
</feature>
<dbReference type="RefSeq" id="WP_353981299.1">
    <property type="nucleotide sequence ID" value="NZ_CP159578.1"/>
</dbReference>
<feature type="domain" description="ABC transmembrane type-1" evidence="8">
    <location>
        <begin position="70"/>
        <end position="241"/>
    </location>
</feature>
<evidence type="ECO:0000313" key="9">
    <source>
        <dbReference type="EMBL" id="XCJ80481.1"/>
    </source>
</evidence>